<dbReference type="Gene3D" id="3.30.750.44">
    <property type="match status" value="1"/>
</dbReference>
<dbReference type="EMBL" id="BAAASD010000018">
    <property type="protein sequence ID" value="GAA2351000.1"/>
    <property type="molecule type" value="Genomic_DNA"/>
</dbReference>
<dbReference type="Gene3D" id="3.90.226.10">
    <property type="entry name" value="2-enoyl-CoA Hydratase, Chain A, domain 1"/>
    <property type="match status" value="1"/>
</dbReference>
<dbReference type="RefSeq" id="WP_346176132.1">
    <property type="nucleotide sequence ID" value="NZ_BAAASD010000018.1"/>
</dbReference>
<evidence type="ECO:0000256" key="1">
    <source>
        <dbReference type="SAM" id="SignalP"/>
    </source>
</evidence>
<accession>A0ABN3GGJ5</accession>
<dbReference type="Proteomes" id="UP001500253">
    <property type="component" value="Unassembled WGS sequence"/>
</dbReference>
<dbReference type="SUPFAM" id="SSF52096">
    <property type="entry name" value="ClpP/crotonase"/>
    <property type="match status" value="1"/>
</dbReference>
<feature type="domain" description="Tail specific protease" evidence="2">
    <location>
        <begin position="132"/>
        <end position="312"/>
    </location>
</feature>
<evidence type="ECO:0000313" key="3">
    <source>
        <dbReference type="EMBL" id="GAA2351000.1"/>
    </source>
</evidence>
<feature type="signal peptide" evidence="1">
    <location>
        <begin position="1"/>
        <end position="28"/>
    </location>
</feature>
<feature type="chain" id="PRO_5046215259" description="Tail specific protease domain-containing protein" evidence="1">
    <location>
        <begin position="29"/>
        <end position="342"/>
    </location>
</feature>
<keyword evidence="1" id="KW-0732">Signal</keyword>
<organism evidence="3 4">
    <name type="scientific">Streptomyces cuspidosporus</name>
    <dbReference type="NCBI Taxonomy" id="66882"/>
    <lineage>
        <taxon>Bacteria</taxon>
        <taxon>Bacillati</taxon>
        <taxon>Actinomycetota</taxon>
        <taxon>Actinomycetes</taxon>
        <taxon>Kitasatosporales</taxon>
        <taxon>Streptomycetaceae</taxon>
        <taxon>Streptomyces</taxon>
    </lineage>
</organism>
<dbReference type="InterPro" id="IPR005151">
    <property type="entry name" value="Tail-specific_protease"/>
</dbReference>
<proteinExistence type="predicted"/>
<protein>
    <recommendedName>
        <fullName evidence="2">Tail specific protease domain-containing protein</fullName>
    </recommendedName>
</protein>
<evidence type="ECO:0000313" key="4">
    <source>
        <dbReference type="Proteomes" id="UP001500253"/>
    </source>
</evidence>
<dbReference type="Pfam" id="PF03572">
    <property type="entry name" value="Peptidase_S41"/>
    <property type="match status" value="1"/>
</dbReference>
<dbReference type="PANTHER" id="PTHR32060:SF30">
    <property type="entry name" value="CARBOXY-TERMINAL PROCESSING PROTEASE CTPA"/>
    <property type="match status" value="1"/>
</dbReference>
<dbReference type="PANTHER" id="PTHR32060">
    <property type="entry name" value="TAIL-SPECIFIC PROTEASE"/>
    <property type="match status" value="1"/>
</dbReference>
<name>A0ABN3GGJ5_9ACTN</name>
<keyword evidence="4" id="KW-1185">Reference proteome</keyword>
<reference evidence="3 4" key="1">
    <citation type="journal article" date="2019" name="Int. J. Syst. Evol. Microbiol.">
        <title>The Global Catalogue of Microorganisms (GCM) 10K type strain sequencing project: providing services to taxonomists for standard genome sequencing and annotation.</title>
        <authorList>
            <consortium name="The Broad Institute Genomics Platform"/>
            <consortium name="The Broad Institute Genome Sequencing Center for Infectious Disease"/>
            <person name="Wu L."/>
            <person name="Ma J."/>
        </authorList>
    </citation>
    <scope>NUCLEOTIDE SEQUENCE [LARGE SCALE GENOMIC DNA]</scope>
    <source>
        <strain evidence="3 4">JCM 4316</strain>
    </source>
</reference>
<dbReference type="InterPro" id="IPR029045">
    <property type="entry name" value="ClpP/crotonase-like_dom_sf"/>
</dbReference>
<gene>
    <name evidence="3" type="ORF">GCM10010246_43940</name>
</gene>
<evidence type="ECO:0000259" key="2">
    <source>
        <dbReference type="Pfam" id="PF03572"/>
    </source>
</evidence>
<comment type="caution">
    <text evidence="3">The sequence shown here is derived from an EMBL/GenBank/DDBJ whole genome shotgun (WGS) entry which is preliminary data.</text>
</comment>
<sequence>MDHISGLSRWGVLALTLLLALATACSQHEDTAPGHRMSPKARTYLTAALDLIQKRALKRDEVDWPEVRRTAFTQAADARKPSGTYPAIEGVLSALGDGHSRFLTPAAAKQSSGTSLDTIPGLVAKRLRSGPGYVALPGVQGSTHTYDTYVRQGQGAVAAADRKGTCGWVVDLRGNRGGNMYPMFAVIAAILGDGNVGAFVGADGKRTVWTVKDRNLKVGTNPSPLPAARPLSRTQPAVAVLTDSQTASAGEAVTVAFRGRPATRSFGMRTSGVPTGNRRHRLSDGAALVLTEMMEADRTGRTYDGPIPPDEEFLVEPKDIGTNRDRALEAATRWLGKQPDCQ</sequence>